<keyword evidence="2" id="KW-0496">Mitochondrion</keyword>
<keyword evidence="1" id="KW-0472">Membrane</keyword>
<sequence length="52" mass="6160">MPQMAPMFWTLLTVMFMTILLTFTVKLYFYLSDTPPRLSGRISTNLKPCWAW</sequence>
<organism evidence="2">
    <name type="scientific">Proasellus margalefi</name>
    <dbReference type="NCBI Taxonomy" id="1281998"/>
    <lineage>
        <taxon>Eukaryota</taxon>
        <taxon>Metazoa</taxon>
        <taxon>Ecdysozoa</taxon>
        <taxon>Arthropoda</taxon>
        <taxon>Crustacea</taxon>
        <taxon>Multicrustacea</taxon>
        <taxon>Malacostraca</taxon>
        <taxon>Eumalacostraca</taxon>
        <taxon>Peracarida</taxon>
        <taxon>Isopoda</taxon>
        <taxon>Asellota</taxon>
        <taxon>Aselloidea</taxon>
        <taxon>Asellidae</taxon>
        <taxon>Proasellus</taxon>
    </lineage>
</organism>
<proteinExistence type="predicted"/>
<dbReference type="AlphaFoldDB" id="A0A485M9I8"/>
<accession>A0A485M9I8</accession>
<evidence type="ECO:0000313" key="2">
    <source>
        <dbReference type="EMBL" id="VFU78607.1"/>
    </source>
</evidence>
<keyword evidence="1" id="KW-1133">Transmembrane helix</keyword>
<reference evidence="2" key="1">
    <citation type="submission" date="2019-03" db="EMBL/GenBank/DDBJ databases">
        <authorList>
            <person name="Lefebure T."/>
            <person name="Lefebure T."/>
        </authorList>
    </citation>
    <scope>NUCLEOTIDE SEQUENCE [LARGE SCALE GENOMIC DNA]</scope>
</reference>
<feature type="transmembrane region" description="Helical" evidence="1">
    <location>
        <begin position="6"/>
        <end position="31"/>
    </location>
</feature>
<gene>
    <name evidence="2" type="primary">atp8</name>
    <name evidence="2" type="ORF">PMAFMT01_0026</name>
</gene>
<dbReference type="EMBL" id="LR536601">
    <property type="protein sequence ID" value="VFU78607.1"/>
    <property type="molecule type" value="Genomic_DNA"/>
</dbReference>
<keyword evidence="1" id="KW-0812">Transmembrane</keyword>
<geneLocation type="mitochondrion" evidence="2"/>
<name>A0A485M9I8_9CRUS</name>
<evidence type="ECO:0000256" key="1">
    <source>
        <dbReference type="SAM" id="Phobius"/>
    </source>
</evidence>
<protein>
    <submittedName>
        <fullName evidence="2">ATP synthase 8</fullName>
    </submittedName>
</protein>